<dbReference type="Pfam" id="PF00722">
    <property type="entry name" value="Glyco_hydro_16"/>
    <property type="match status" value="1"/>
</dbReference>
<accession>A0A3B6LHT8</accession>
<organism evidence="5">
    <name type="scientific">Triticum aestivum</name>
    <name type="common">Wheat</name>
    <dbReference type="NCBI Taxonomy" id="4565"/>
    <lineage>
        <taxon>Eukaryota</taxon>
        <taxon>Viridiplantae</taxon>
        <taxon>Streptophyta</taxon>
        <taxon>Embryophyta</taxon>
        <taxon>Tracheophyta</taxon>
        <taxon>Spermatophyta</taxon>
        <taxon>Magnoliopsida</taxon>
        <taxon>Liliopsida</taxon>
        <taxon>Poales</taxon>
        <taxon>Poaceae</taxon>
        <taxon>BOP clade</taxon>
        <taxon>Pooideae</taxon>
        <taxon>Triticodae</taxon>
        <taxon>Triticeae</taxon>
        <taxon>Triticinae</taxon>
        <taxon>Triticum</taxon>
    </lineage>
</organism>
<dbReference type="EnsemblPlants" id="TraesCS5B02G091800.2">
    <property type="protein sequence ID" value="TraesCS5B02G091800.2"/>
    <property type="gene ID" value="TraesCS5B02G091800"/>
</dbReference>
<dbReference type="Gene3D" id="2.60.120.200">
    <property type="match status" value="1"/>
</dbReference>
<keyword evidence="2" id="KW-0326">Glycosidase</keyword>
<dbReference type="RefSeq" id="XP_044387270.1">
    <property type="nucleotide sequence ID" value="XM_044531335.1"/>
</dbReference>
<keyword evidence="6" id="KW-1185">Reference proteome</keyword>
<dbReference type="GO" id="GO:0004553">
    <property type="term" value="F:hydrolase activity, hydrolyzing O-glycosyl compounds"/>
    <property type="evidence" value="ECO:0007669"/>
    <property type="project" value="InterPro"/>
</dbReference>
<name>A0A3B6LHT8_WHEAT</name>
<dbReference type="Proteomes" id="UP000019116">
    <property type="component" value="Chromosome 5B"/>
</dbReference>
<dbReference type="InterPro" id="IPR044791">
    <property type="entry name" value="Beta-glucanase/XTH"/>
</dbReference>
<keyword evidence="1" id="KW-0378">Hydrolase</keyword>
<feature type="signal peptide" evidence="3">
    <location>
        <begin position="1"/>
        <end position="25"/>
    </location>
</feature>
<dbReference type="InterPro" id="IPR000757">
    <property type="entry name" value="Beta-glucanase-like"/>
</dbReference>
<reference evidence="5" key="1">
    <citation type="submission" date="2018-08" db="EMBL/GenBank/DDBJ databases">
        <authorList>
            <person name="Rossello M."/>
        </authorList>
    </citation>
    <scope>NUCLEOTIDE SEQUENCE [LARGE SCALE GENOMIC DNA]</scope>
    <source>
        <strain evidence="5">cv. Chinese Spring</strain>
    </source>
</reference>
<dbReference type="Gramene" id="TraesCS5B02G091800.2">
    <property type="protein sequence ID" value="TraesCS5B02G091800.2"/>
    <property type="gene ID" value="TraesCS5B02G091800"/>
</dbReference>
<gene>
    <name evidence="5" type="primary">LOC123110741</name>
</gene>
<feature type="chain" id="PRO_5043177097" description="GH16 domain-containing protein" evidence="3">
    <location>
        <begin position="26"/>
        <end position="145"/>
    </location>
</feature>
<proteinExistence type="predicted"/>
<reference evidence="5" key="2">
    <citation type="submission" date="2018-10" db="UniProtKB">
        <authorList>
            <consortium name="EnsemblPlants"/>
        </authorList>
    </citation>
    <scope>IDENTIFICATION</scope>
</reference>
<dbReference type="GO" id="GO:0005975">
    <property type="term" value="P:carbohydrate metabolic process"/>
    <property type="evidence" value="ECO:0007669"/>
    <property type="project" value="InterPro"/>
</dbReference>
<evidence type="ECO:0000313" key="6">
    <source>
        <dbReference type="Proteomes" id="UP000019116"/>
    </source>
</evidence>
<dbReference type="GeneID" id="123110741"/>
<protein>
    <recommendedName>
        <fullName evidence="4">GH16 domain-containing protein</fullName>
    </recommendedName>
</protein>
<evidence type="ECO:0000313" key="5">
    <source>
        <dbReference type="EnsemblPlants" id="TraesCS5B02G091800.2"/>
    </source>
</evidence>
<evidence type="ECO:0000259" key="4">
    <source>
        <dbReference type="Pfam" id="PF00722"/>
    </source>
</evidence>
<evidence type="ECO:0000256" key="1">
    <source>
        <dbReference type="ARBA" id="ARBA00022801"/>
    </source>
</evidence>
<dbReference type="AlphaFoldDB" id="A0A3B6LHT8"/>
<dbReference type="Gramene" id="TraesCS5B03G0231700.2">
    <property type="protein sequence ID" value="TraesCS5B03G0231700.2.CDS"/>
    <property type="gene ID" value="TraesCS5B03G0231700"/>
</dbReference>
<sequence>MLRGSLWRLLAVAVAVPAATRAVAALKAGRSLHRDFDDGRVVELALDRETGSRLESKDRYLFGRFDLDIRLVADESAGTITSFYEGSSGCEPGGGSARPSHGAAAADSLPASFVFMWICMASDVALPMTHLELLFVTPMFLNFSL</sequence>
<dbReference type="PANTHER" id="PTHR31062">
    <property type="entry name" value="XYLOGLUCAN ENDOTRANSGLUCOSYLASE/HYDROLASE PROTEIN 8-RELATED"/>
    <property type="match status" value="1"/>
</dbReference>
<evidence type="ECO:0000256" key="3">
    <source>
        <dbReference type="SAM" id="SignalP"/>
    </source>
</evidence>
<evidence type="ECO:0000256" key="2">
    <source>
        <dbReference type="ARBA" id="ARBA00023295"/>
    </source>
</evidence>
<feature type="domain" description="GH16" evidence="4">
    <location>
        <begin position="35"/>
        <end position="87"/>
    </location>
</feature>
<dbReference type="SUPFAM" id="SSF49899">
    <property type="entry name" value="Concanavalin A-like lectins/glucanases"/>
    <property type="match status" value="1"/>
</dbReference>
<keyword evidence="3" id="KW-0732">Signal</keyword>
<dbReference type="InterPro" id="IPR013320">
    <property type="entry name" value="ConA-like_dom_sf"/>
</dbReference>